<name>A0A1K1MZE7_RUMFL</name>
<dbReference type="Gene3D" id="3.30.70.1150">
    <property type="entry name" value="ACT-like. Chain A, domain 2"/>
    <property type="match status" value="1"/>
</dbReference>
<reference evidence="11" key="1">
    <citation type="submission" date="2016-11" db="EMBL/GenBank/DDBJ databases">
        <authorList>
            <person name="Varghese N."/>
            <person name="Submissions S."/>
        </authorList>
    </citation>
    <scope>NUCLEOTIDE SEQUENCE [LARGE SCALE GENOMIC DNA]</scope>
    <source>
        <strain evidence="11">YL228</strain>
    </source>
</reference>
<dbReference type="NCBIfam" id="NF008864">
    <property type="entry name" value="PRK11895.1"/>
    <property type="match status" value="1"/>
</dbReference>
<dbReference type="UniPathway" id="UPA00049">
    <property type="reaction ID" value="UER00059"/>
</dbReference>
<comment type="catalytic activity">
    <reaction evidence="7 8">
        <text>2 pyruvate + H(+) = (2S)-2-acetolactate + CO2</text>
        <dbReference type="Rhea" id="RHEA:25249"/>
        <dbReference type="ChEBI" id="CHEBI:15361"/>
        <dbReference type="ChEBI" id="CHEBI:15378"/>
        <dbReference type="ChEBI" id="CHEBI:16526"/>
        <dbReference type="ChEBI" id="CHEBI:58476"/>
        <dbReference type="EC" id="2.2.1.6"/>
    </reaction>
</comment>
<dbReference type="Proteomes" id="UP000183461">
    <property type="component" value="Unassembled WGS sequence"/>
</dbReference>
<evidence type="ECO:0000256" key="6">
    <source>
        <dbReference type="ARBA" id="ARBA00023304"/>
    </source>
</evidence>
<accession>A0A1K1MZE7</accession>
<dbReference type="InterPro" id="IPR027271">
    <property type="entry name" value="Acetolactate_synth/TF_NikR_C"/>
</dbReference>
<dbReference type="FunFam" id="3.30.70.1150:FF:000001">
    <property type="entry name" value="Acetolactate synthase small subunit"/>
    <property type="match status" value="1"/>
</dbReference>
<evidence type="ECO:0000256" key="7">
    <source>
        <dbReference type="ARBA" id="ARBA00048670"/>
    </source>
</evidence>
<comment type="pathway">
    <text evidence="2 8">Amino-acid biosynthesis; L-valine biosynthesis; L-valine from pyruvate: step 1/4.</text>
</comment>
<dbReference type="GO" id="GO:1990610">
    <property type="term" value="F:acetolactate synthase regulator activity"/>
    <property type="evidence" value="ECO:0007669"/>
    <property type="project" value="UniProtKB-UniRule"/>
</dbReference>
<dbReference type="EC" id="2.2.1.6" evidence="8"/>
<dbReference type="InterPro" id="IPR004789">
    <property type="entry name" value="Acetalactate_synth_ssu"/>
</dbReference>
<dbReference type="Gene3D" id="3.30.70.260">
    <property type="match status" value="1"/>
</dbReference>
<dbReference type="RefSeq" id="WP_072299872.1">
    <property type="nucleotide sequence ID" value="NZ_CAMIZA010000001.1"/>
</dbReference>
<evidence type="ECO:0000256" key="5">
    <source>
        <dbReference type="ARBA" id="ARBA00022605"/>
    </source>
</evidence>
<dbReference type="EMBL" id="FPIP01000003">
    <property type="protein sequence ID" value="SFW28564.1"/>
    <property type="molecule type" value="Genomic_DNA"/>
</dbReference>
<dbReference type="Pfam" id="PF10369">
    <property type="entry name" value="ALS_ss_C"/>
    <property type="match status" value="1"/>
</dbReference>
<dbReference type="InterPro" id="IPR019455">
    <property type="entry name" value="Acetolactate_synth_ssu_C"/>
</dbReference>
<comment type="function">
    <text evidence="8">Catalyzes the conversion of 2 pyruvate molecules into acetolactate in the first common step of the biosynthetic pathway of the branched-amino acids such as leucine, isoleucine, and valine.</text>
</comment>
<protein>
    <recommendedName>
        <fullName evidence="8">Acetolactate synthase small subunit</fullName>
        <shortName evidence="8">AHAS</shortName>
        <shortName evidence="8">ALS</shortName>
        <ecNumber evidence="8">2.2.1.6</ecNumber>
    </recommendedName>
    <alternativeName>
        <fullName evidence="8">Acetohydroxy-acid synthase small subunit</fullName>
    </alternativeName>
</protein>
<dbReference type="PANTHER" id="PTHR30239">
    <property type="entry name" value="ACETOLACTATE SYNTHASE SMALL SUBUNIT"/>
    <property type="match status" value="1"/>
</dbReference>
<comment type="subunit">
    <text evidence="4 8">Dimer of large and small chains.</text>
</comment>
<evidence type="ECO:0000256" key="1">
    <source>
        <dbReference type="ARBA" id="ARBA00004974"/>
    </source>
</evidence>
<comment type="similarity">
    <text evidence="3 8">Belongs to the acetolactate synthase small subunit family.</text>
</comment>
<dbReference type="InterPro" id="IPR002912">
    <property type="entry name" value="ACT_dom"/>
</dbReference>
<dbReference type="AlphaFoldDB" id="A0A1K1MZE7"/>
<evidence type="ECO:0000313" key="10">
    <source>
        <dbReference type="EMBL" id="SFW28564.1"/>
    </source>
</evidence>
<evidence type="ECO:0000256" key="8">
    <source>
        <dbReference type="RuleBase" id="RU368092"/>
    </source>
</evidence>
<dbReference type="Pfam" id="PF22629">
    <property type="entry name" value="ACT_AHAS_ss"/>
    <property type="match status" value="1"/>
</dbReference>
<comment type="pathway">
    <text evidence="1 8">Amino-acid biosynthesis; L-isoleucine biosynthesis; L-isoleucine from 2-oxobutanoate: step 1/4.</text>
</comment>
<dbReference type="SUPFAM" id="SSF55021">
    <property type="entry name" value="ACT-like"/>
    <property type="match status" value="2"/>
</dbReference>
<dbReference type="InterPro" id="IPR039557">
    <property type="entry name" value="AHAS_ACT"/>
</dbReference>
<proteinExistence type="inferred from homology"/>
<dbReference type="CDD" id="cd04878">
    <property type="entry name" value="ACT_AHAS"/>
    <property type="match status" value="1"/>
</dbReference>
<organism evidence="10 11">
    <name type="scientific">Ruminococcus flavefaciens</name>
    <dbReference type="NCBI Taxonomy" id="1265"/>
    <lineage>
        <taxon>Bacteria</taxon>
        <taxon>Bacillati</taxon>
        <taxon>Bacillota</taxon>
        <taxon>Clostridia</taxon>
        <taxon>Eubacteriales</taxon>
        <taxon>Oscillospiraceae</taxon>
        <taxon>Ruminococcus</taxon>
    </lineage>
</organism>
<feature type="domain" description="ACT" evidence="9">
    <location>
        <begin position="6"/>
        <end position="80"/>
    </location>
</feature>
<dbReference type="UniPathway" id="UPA00047">
    <property type="reaction ID" value="UER00055"/>
</dbReference>
<keyword evidence="8" id="KW-0808">Transferase</keyword>
<evidence type="ECO:0000259" key="9">
    <source>
        <dbReference type="PROSITE" id="PS51671"/>
    </source>
</evidence>
<dbReference type="GO" id="GO:0009097">
    <property type="term" value="P:isoleucine biosynthetic process"/>
    <property type="evidence" value="ECO:0007669"/>
    <property type="project" value="UniProtKB-UniRule"/>
</dbReference>
<sequence length="167" mass="18815">MEQQYVIGVIVANVSGVLSRVSGMFTRRGFNIDSLTVGETESSGFSRITIAFHGDDDMKERILQQLQKLHDVREVEVLDTKDSVIRELLLIKVRNKAEIRQDIMTAVEIFRSKIVDYSPTSLTCELTGETSKIDAFIELLKPFGIMEMCRTGIVAIERGENCLKTVK</sequence>
<dbReference type="GO" id="GO:0009099">
    <property type="term" value="P:L-valine biosynthetic process"/>
    <property type="evidence" value="ECO:0007669"/>
    <property type="project" value="UniProtKB-UniRule"/>
</dbReference>
<dbReference type="PANTHER" id="PTHR30239:SF0">
    <property type="entry name" value="ACETOLACTATE SYNTHASE SMALL SUBUNIT 1, CHLOROPLASTIC"/>
    <property type="match status" value="1"/>
</dbReference>
<dbReference type="InterPro" id="IPR045865">
    <property type="entry name" value="ACT-like_dom_sf"/>
</dbReference>
<dbReference type="GO" id="GO:0005829">
    <property type="term" value="C:cytosol"/>
    <property type="evidence" value="ECO:0007669"/>
    <property type="project" value="TreeGrafter"/>
</dbReference>
<evidence type="ECO:0000256" key="3">
    <source>
        <dbReference type="ARBA" id="ARBA00006341"/>
    </source>
</evidence>
<evidence type="ECO:0000256" key="4">
    <source>
        <dbReference type="ARBA" id="ARBA00011744"/>
    </source>
</evidence>
<keyword evidence="5 8" id="KW-0028">Amino-acid biosynthesis</keyword>
<dbReference type="GO" id="GO:0003984">
    <property type="term" value="F:acetolactate synthase activity"/>
    <property type="evidence" value="ECO:0007669"/>
    <property type="project" value="UniProtKB-UniRule"/>
</dbReference>
<dbReference type="NCBIfam" id="TIGR00119">
    <property type="entry name" value="acolac_sm"/>
    <property type="match status" value="1"/>
</dbReference>
<gene>
    <name evidence="10" type="ORF">SAMN02910280_1549</name>
</gene>
<keyword evidence="6 8" id="KW-0100">Branched-chain amino acid biosynthesis</keyword>
<dbReference type="PROSITE" id="PS51671">
    <property type="entry name" value="ACT"/>
    <property type="match status" value="1"/>
</dbReference>
<evidence type="ECO:0000256" key="2">
    <source>
        <dbReference type="ARBA" id="ARBA00005025"/>
    </source>
</evidence>
<evidence type="ECO:0000313" key="11">
    <source>
        <dbReference type="Proteomes" id="UP000183461"/>
    </source>
</evidence>
<dbReference type="InterPro" id="IPR054480">
    <property type="entry name" value="AHAS_small-like_ACT"/>
</dbReference>